<dbReference type="Gene3D" id="4.10.490.10">
    <property type="entry name" value="High potential iron-sulphur protein"/>
    <property type="match status" value="1"/>
</dbReference>
<evidence type="ECO:0000256" key="4">
    <source>
        <dbReference type="ARBA" id="ARBA00022982"/>
    </source>
</evidence>
<evidence type="ECO:0000256" key="3">
    <source>
        <dbReference type="ARBA" id="ARBA00022723"/>
    </source>
</evidence>
<comment type="caution">
    <text evidence="8">The sequence shown here is derived from an EMBL/GenBank/DDBJ whole genome shotgun (WGS) entry which is preliminary data.</text>
</comment>
<dbReference type="NCBIfam" id="TIGR01409">
    <property type="entry name" value="TAT_signal_seq"/>
    <property type="match status" value="1"/>
</dbReference>
<keyword evidence="1" id="KW-0813">Transport</keyword>
<keyword evidence="9" id="KW-1185">Reference proteome</keyword>
<reference evidence="8 9" key="1">
    <citation type="submission" date="2023-07" db="EMBL/GenBank/DDBJ databases">
        <title>Genomic Encyclopedia of Type Strains, Phase IV (KMG-IV): sequencing the most valuable type-strain genomes for metagenomic binning, comparative biology and taxonomic classification.</title>
        <authorList>
            <person name="Goeker M."/>
        </authorList>
    </citation>
    <scope>NUCLEOTIDE SEQUENCE [LARGE SCALE GENOMIC DNA]</scope>
    <source>
        <strain evidence="8 9">DSM 11549</strain>
    </source>
</reference>
<keyword evidence="2" id="KW-0004">4Fe-4S</keyword>
<dbReference type="SUPFAM" id="SSF57652">
    <property type="entry name" value="HIPIP (high potential iron protein)"/>
    <property type="match status" value="1"/>
</dbReference>
<sequence length="92" mass="9753">MRDDSKTSNNGMSRRELLGACAIAAGSLALVGTGAANAQIANKAKQSIAGYQTTPKGRQECDNCRHFQAPDACQVVQGPISPKGWCRLYAKK</sequence>
<name>A0ABU0C7U2_9BRAD</name>
<dbReference type="EMBL" id="JAUSUK010000002">
    <property type="protein sequence ID" value="MDQ0326595.1"/>
    <property type="molecule type" value="Genomic_DNA"/>
</dbReference>
<evidence type="ECO:0000256" key="2">
    <source>
        <dbReference type="ARBA" id="ARBA00022485"/>
    </source>
</evidence>
<dbReference type="PROSITE" id="PS51373">
    <property type="entry name" value="HIPIP"/>
    <property type="match status" value="1"/>
</dbReference>
<evidence type="ECO:0000313" key="9">
    <source>
        <dbReference type="Proteomes" id="UP001230253"/>
    </source>
</evidence>
<dbReference type="Proteomes" id="UP001230253">
    <property type="component" value="Unassembled WGS sequence"/>
</dbReference>
<keyword evidence="6" id="KW-0411">Iron-sulfur</keyword>
<keyword evidence="3" id="KW-0479">Metal-binding</keyword>
<organism evidence="8 9">
    <name type="scientific">Rhodopseudomonas julia</name>
    <dbReference type="NCBI Taxonomy" id="200617"/>
    <lineage>
        <taxon>Bacteria</taxon>
        <taxon>Pseudomonadati</taxon>
        <taxon>Pseudomonadota</taxon>
        <taxon>Alphaproteobacteria</taxon>
        <taxon>Hyphomicrobiales</taxon>
        <taxon>Nitrobacteraceae</taxon>
        <taxon>Rhodopseudomonas</taxon>
    </lineage>
</organism>
<gene>
    <name evidence="8" type="ORF">J2R99_002464</name>
</gene>
<dbReference type="PROSITE" id="PS51318">
    <property type="entry name" value="TAT"/>
    <property type="match status" value="1"/>
</dbReference>
<evidence type="ECO:0000259" key="7">
    <source>
        <dbReference type="PROSITE" id="PS51373"/>
    </source>
</evidence>
<keyword evidence="4" id="KW-0249">Electron transport</keyword>
<accession>A0ABU0C7U2</accession>
<evidence type="ECO:0000256" key="6">
    <source>
        <dbReference type="ARBA" id="ARBA00023014"/>
    </source>
</evidence>
<dbReference type="RefSeq" id="WP_307154758.1">
    <property type="nucleotide sequence ID" value="NZ_JAUSUK010000002.1"/>
</dbReference>
<proteinExistence type="predicted"/>
<evidence type="ECO:0000256" key="1">
    <source>
        <dbReference type="ARBA" id="ARBA00022448"/>
    </source>
</evidence>
<evidence type="ECO:0000313" key="8">
    <source>
        <dbReference type="EMBL" id="MDQ0326595.1"/>
    </source>
</evidence>
<protein>
    <recommendedName>
        <fullName evidence="7">High potential iron-sulfur proteins family profile domain-containing protein</fullName>
    </recommendedName>
</protein>
<dbReference type="InterPro" id="IPR000170">
    <property type="entry name" value="High_potential_FeS_prot"/>
</dbReference>
<keyword evidence="5" id="KW-0408">Iron</keyword>
<dbReference type="InterPro" id="IPR036369">
    <property type="entry name" value="HIPIP_sf"/>
</dbReference>
<feature type="domain" description="High potential iron-sulfur proteins family profile" evidence="7">
    <location>
        <begin position="32"/>
        <end position="92"/>
    </location>
</feature>
<dbReference type="InterPro" id="IPR006311">
    <property type="entry name" value="TAT_signal"/>
</dbReference>
<evidence type="ECO:0000256" key="5">
    <source>
        <dbReference type="ARBA" id="ARBA00023004"/>
    </source>
</evidence>
<dbReference type="InterPro" id="IPR019546">
    <property type="entry name" value="TAT_signal_bac_arc"/>
</dbReference>